<accession>A0ABS2SXS7</accession>
<evidence type="ECO:0000256" key="4">
    <source>
        <dbReference type="ARBA" id="ARBA00023136"/>
    </source>
</evidence>
<keyword evidence="1 5" id="KW-1003">Cell membrane</keyword>
<dbReference type="PANTHER" id="PTHR40060:SF1">
    <property type="entry name" value="UPF0316 PROTEIN YEBE"/>
    <property type="match status" value="1"/>
</dbReference>
<dbReference type="Proteomes" id="UP001179280">
    <property type="component" value="Unassembled WGS sequence"/>
</dbReference>
<name>A0ABS2SXS7_9BACI</name>
<proteinExistence type="inferred from homology"/>
<evidence type="ECO:0000313" key="7">
    <source>
        <dbReference type="EMBL" id="MBM7839259.1"/>
    </source>
</evidence>
<dbReference type="CDD" id="cd16381">
    <property type="entry name" value="YitT_C_like_1"/>
    <property type="match status" value="1"/>
</dbReference>
<comment type="similarity">
    <text evidence="5">Belongs to the UPF0316 family.</text>
</comment>
<evidence type="ECO:0000256" key="3">
    <source>
        <dbReference type="ARBA" id="ARBA00022989"/>
    </source>
</evidence>
<dbReference type="EMBL" id="JAFBCV010000007">
    <property type="protein sequence ID" value="MBM7839259.1"/>
    <property type="molecule type" value="Genomic_DNA"/>
</dbReference>
<dbReference type="RefSeq" id="WP_035419360.1">
    <property type="nucleotide sequence ID" value="NZ_JAFBCV010000007.1"/>
</dbReference>
<reference evidence="7" key="1">
    <citation type="submission" date="2021-01" db="EMBL/GenBank/DDBJ databases">
        <title>Genomic Encyclopedia of Type Strains, Phase IV (KMG-IV): sequencing the most valuable type-strain genomes for metagenomic binning, comparative biology and taxonomic classification.</title>
        <authorList>
            <person name="Goeker M."/>
        </authorList>
    </citation>
    <scope>NUCLEOTIDE SEQUENCE</scope>
    <source>
        <strain evidence="7">DSM 21943</strain>
    </source>
</reference>
<keyword evidence="4 5" id="KW-0472">Membrane</keyword>
<comment type="subcellular location">
    <subcellularLocation>
        <location evidence="5">Cell membrane</location>
        <topology evidence="5">Multi-pass membrane protein</topology>
    </subcellularLocation>
</comment>
<gene>
    <name evidence="7" type="ORF">JOC54_002530</name>
</gene>
<dbReference type="NCBIfam" id="NF003194">
    <property type="entry name" value="PRK04164.1-5"/>
    <property type="match status" value="1"/>
</dbReference>
<feature type="domain" description="DUF5698" evidence="6">
    <location>
        <begin position="21"/>
        <end position="76"/>
    </location>
</feature>
<dbReference type="Pfam" id="PF18955">
    <property type="entry name" value="DUF5698"/>
    <property type="match status" value="1"/>
</dbReference>
<evidence type="ECO:0000259" key="6">
    <source>
        <dbReference type="Pfam" id="PF18955"/>
    </source>
</evidence>
<sequence>MLLQPLLIFGAQLLYVPLVVLRTLMMVKGEKERSALFATLEGAVHVVSLSIVFSDLSNHLNMIAYSIGFGVGMYLGSLLEERLAIGYVSLQVNTQKNNKTLVNQLRNEGFSVAISAVEGIDSLRFRLDCTARRDREAEFMNLVHGHEPDAFIVSFEPRHFKGGYIKKRVGKRKTFFTRSKETLLED</sequence>
<evidence type="ECO:0000256" key="5">
    <source>
        <dbReference type="HAMAP-Rule" id="MF_01515"/>
    </source>
</evidence>
<dbReference type="InterPro" id="IPR022930">
    <property type="entry name" value="UPF0316"/>
</dbReference>
<dbReference type="PANTHER" id="PTHR40060">
    <property type="entry name" value="UPF0316 PROTEIN YEBE"/>
    <property type="match status" value="1"/>
</dbReference>
<dbReference type="HAMAP" id="MF_01515">
    <property type="entry name" value="UPF0316"/>
    <property type="match status" value="1"/>
</dbReference>
<protein>
    <recommendedName>
        <fullName evidence="5">UPF0316 protein JOC54_002530</fullName>
    </recommendedName>
</protein>
<keyword evidence="2 5" id="KW-0812">Transmembrane</keyword>
<evidence type="ECO:0000256" key="1">
    <source>
        <dbReference type="ARBA" id="ARBA00022475"/>
    </source>
</evidence>
<evidence type="ECO:0000256" key="2">
    <source>
        <dbReference type="ARBA" id="ARBA00022692"/>
    </source>
</evidence>
<evidence type="ECO:0000313" key="8">
    <source>
        <dbReference type="Proteomes" id="UP001179280"/>
    </source>
</evidence>
<keyword evidence="8" id="KW-1185">Reference proteome</keyword>
<dbReference type="InterPro" id="IPR044035">
    <property type="entry name" value="DUF5698"/>
</dbReference>
<organism evidence="7 8">
    <name type="scientific">Shouchella xiaoxiensis</name>
    <dbReference type="NCBI Taxonomy" id="766895"/>
    <lineage>
        <taxon>Bacteria</taxon>
        <taxon>Bacillati</taxon>
        <taxon>Bacillota</taxon>
        <taxon>Bacilli</taxon>
        <taxon>Bacillales</taxon>
        <taxon>Bacillaceae</taxon>
        <taxon>Shouchella</taxon>
    </lineage>
</organism>
<comment type="caution">
    <text evidence="7">The sequence shown here is derived from an EMBL/GenBank/DDBJ whole genome shotgun (WGS) entry which is preliminary data.</text>
</comment>
<keyword evidence="3 5" id="KW-1133">Transmembrane helix</keyword>